<dbReference type="AlphaFoldDB" id="A0A1H7R456"/>
<keyword evidence="2" id="KW-0479">Metal-binding</keyword>
<dbReference type="InterPro" id="IPR036866">
    <property type="entry name" value="RibonucZ/Hydroxyglut_hydro"/>
</dbReference>
<dbReference type="GO" id="GO:0046872">
    <property type="term" value="F:metal ion binding"/>
    <property type="evidence" value="ECO:0007669"/>
    <property type="project" value="UniProtKB-KW"/>
</dbReference>
<keyword evidence="4" id="KW-0862">Zinc</keyword>
<evidence type="ECO:0000256" key="2">
    <source>
        <dbReference type="ARBA" id="ARBA00022723"/>
    </source>
</evidence>
<evidence type="ECO:0000256" key="3">
    <source>
        <dbReference type="ARBA" id="ARBA00022801"/>
    </source>
</evidence>
<dbReference type="SUPFAM" id="SSF56281">
    <property type="entry name" value="Metallo-hydrolase/oxidoreductase"/>
    <property type="match status" value="1"/>
</dbReference>
<dbReference type="STRING" id="1855283.SAMN05216382_2128"/>
<dbReference type="Gene3D" id="3.60.15.10">
    <property type="entry name" value="Ribonuclease Z/Hydroxyacylglutathione hydrolase-like"/>
    <property type="match status" value="1"/>
</dbReference>
<dbReference type="OrthoDB" id="9773738at2"/>
<keyword evidence="7" id="KW-1185">Reference proteome</keyword>
<dbReference type="GO" id="GO:0016787">
    <property type="term" value="F:hydrolase activity"/>
    <property type="evidence" value="ECO:0007669"/>
    <property type="project" value="UniProtKB-KW"/>
</dbReference>
<dbReference type="CDD" id="cd07742">
    <property type="entry name" value="metallo-hydrolase-like_MBL-fold"/>
    <property type="match status" value="1"/>
</dbReference>
<dbReference type="Proteomes" id="UP000199214">
    <property type="component" value="Unassembled WGS sequence"/>
</dbReference>
<comment type="similarity">
    <text evidence="1">Belongs to the metallo-beta-lactamase superfamily.</text>
</comment>
<dbReference type="PANTHER" id="PTHR42978:SF3">
    <property type="entry name" value="BLR3078 PROTEIN"/>
    <property type="match status" value="1"/>
</dbReference>
<dbReference type="PANTHER" id="PTHR42978">
    <property type="entry name" value="QUORUM-QUENCHING LACTONASE YTNP-RELATED-RELATED"/>
    <property type="match status" value="1"/>
</dbReference>
<evidence type="ECO:0000259" key="5">
    <source>
        <dbReference type="SMART" id="SM00849"/>
    </source>
</evidence>
<reference evidence="7" key="1">
    <citation type="submission" date="2016-10" db="EMBL/GenBank/DDBJ databases">
        <authorList>
            <person name="Varghese N."/>
            <person name="Submissions S."/>
        </authorList>
    </citation>
    <scope>NUCLEOTIDE SEQUENCE [LARGE SCALE GENOMIC DNA]</scope>
    <source>
        <strain evidence="7">JS21-1</strain>
    </source>
</reference>
<accession>A0A1H7R456</accession>
<protein>
    <submittedName>
        <fullName evidence="6">Metallo-beta-lactamase superfamily protein</fullName>
    </submittedName>
</protein>
<keyword evidence="3" id="KW-0378">Hydrolase</keyword>
<sequence length="284" mass="32087">MRIHHLNCGTDCPVGGALFDGRSAGPLATLVCHCLLIETDAHGLVLVDTGYGLRDVAHPHQRPGPRITPPWRLLLNIRLREQDTAIRQIEALGHRASDVRHIITTHLDFDHAGGLEDFPHATVHVMQREYDDATGPKIGLVARNRWRERQLDEVRDWRRYGARGEPWFGFDAVRDLDGLPPEILMVPLPGHTWGHAGVAIRGDDGRWLLHAGDAYFYRGEMRAAKRCCTPGLRAYQRLMEVDARSRLNNQERLRALSIVRRKDLTITCTHDPVELERCIAGSPL</sequence>
<dbReference type="Pfam" id="PF00753">
    <property type="entry name" value="Lactamase_B"/>
    <property type="match status" value="1"/>
</dbReference>
<evidence type="ECO:0000313" key="7">
    <source>
        <dbReference type="Proteomes" id="UP000199214"/>
    </source>
</evidence>
<evidence type="ECO:0000256" key="1">
    <source>
        <dbReference type="ARBA" id="ARBA00007749"/>
    </source>
</evidence>
<dbReference type="InterPro" id="IPR001279">
    <property type="entry name" value="Metallo-B-lactamas"/>
</dbReference>
<dbReference type="EMBL" id="FNZZ01000004">
    <property type="protein sequence ID" value="SEL54909.1"/>
    <property type="molecule type" value="Genomic_DNA"/>
</dbReference>
<dbReference type="InterPro" id="IPR051013">
    <property type="entry name" value="MBL_superfamily_lactonases"/>
</dbReference>
<name>A0A1H7R456_9SPHN</name>
<gene>
    <name evidence="6" type="ORF">SAMN05216382_2128</name>
</gene>
<organism evidence="6 7">
    <name type="scientific">Sphingomonas palmae</name>
    <dbReference type="NCBI Taxonomy" id="1855283"/>
    <lineage>
        <taxon>Bacteria</taxon>
        <taxon>Pseudomonadati</taxon>
        <taxon>Pseudomonadota</taxon>
        <taxon>Alphaproteobacteria</taxon>
        <taxon>Sphingomonadales</taxon>
        <taxon>Sphingomonadaceae</taxon>
        <taxon>Sphingomonas</taxon>
    </lineage>
</organism>
<evidence type="ECO:0000256" key="4">
    <source>
        <dbReference type="ARBA" id="ARBA00022833"/>
    </source>
</evidence>
<feature type="domain" description="Metallo-beta-lactamase" evidence="5">
    <location>
        <begin position="31"/>
        <end position="270"/>
    </location>
</feature>
<dbReference type="SMART" id="SM00849">
    <property type="entry name" value="Lactamase_B"/>
    <property type="match status" value="1"/>
</dbReference>
<proteinExistence type="inferred from homology"/>
<evidence type="ECO:0000313" key="6">
    <source>
        <dbReference type="EMBL" id="SEL54909.1"/>
    </source>
</evidence>